<evidence type="ECO:0000313" key="1">
    <source>
        <dbReference type="EMBL" id="OHE92929.1"/>
    </source>
</evidence>
<proteinExistence type="predicted"/>
<comment type="caution">
    <text evidence="1">The sequence shown here is derived from an EMBL/GenBank/DDBJ whole genome shotgun (WGS) entry which is preliminary data.</text>
</comment>
<evidence type="ECO:0000313" key="2">
    <source>
        <dbReference type="Proteomes" id="UP000176998"/>
    </source>
</evidence>
<accession>A0A1G4AUT0</accession>
<dbReference type="AlphaFoldDB" id="A0A1G4AUT0"/>
<dbReference type="RefSeq" id="XP_022470097.1">
    <property type="nucleotide sequence ID" value="XM_022623418.1"/>
</dbReference>
<dbReference type="Gene3D" id="3.30.560.10">
    <property type="entry name" value="Glucose Oxidase, domain 3"/>
    <property type="match status" value="1"/>
</dbReference>
<gene>
    <name evidence="1" type="ORF">CORC01_11796</name>
</gene>
<dbReference type="EMBL" id="MJBS01000133">
    <property type="protein sequence ID" value="OHE92929.1"/>
    <property type="molecule type" value="Genomic_DNA"/>
</dbReference>
<dbReference type="SUPFAM" id="SSF54373">
    <property type="entry name" value="FAD-linked reductases, C-terminal domain"/>
    <property type="match status" value="1"/>
</dbReference>
<dbReference type="GeneID" id="34564928"/>
<sequence length="199" mass="22348">MYRLNDEFDSFNALIFKSSGASAANELRKWYNGELYNHRTAAYGLLNWGQIDIQAQAEIIALAEAEFGDSTYPIDKKKIEFLKGGIFPDYELIFDVKYIGTAGYPGSDKYITVSSTVMNALSQGNVHINPANPIGKPFIDHRFFSNEHDINLASRASSLRLREFAVNTVTSFYHPVGTFSLLREAEDHIVDAYLLVYGT</sequence>
<organism evidence="1 2">
    <name type="scientific">Colletotrichum orchidophilum</name>
    <dbReference type="NCBI Taxonomy" id="1209926"/>
    <lineage>
        <taxon>Eukaryota</taxon>
        <taxon>Fungi</taxon>
        <taxon>Dikarya</taxon>
        <taxon>Ascomycota</taxon>
        <taxon>Pezizomycotina</taxon>
        <taxon>Sordariomycetes</taxon>
        <taxon>Hypocreomycetidae</taxon>
        <taxon>Glomerellales</taxon>
        <taxon>Glomerellaceae</taxon>
        <taxon>Colletotrichum</taxon>
    </lineage>
</organism>
<reference evidence="1 2" key="1">
    <citation type="submission" date="2016-09" db="EMBL/GenBank/DDBJ databases">
        <authorList>
            <person name="Capua I."/>
            <person name="De Benedictis P."/>
            <person name="Joannis T."/>
            <person name="Lombin L.H."/>
            <person name="Cattoli G."/>
        </authorList>
    </citation>
    <scope>NUCLEOTIDE SEQUENCE [LARGE SCALE GENOMIC DNA]</scope>
    <source>
        <strain evidence="1 2">IMI 309357</strain>
    </source>
</reference>
<protein>
    <submittedName>
        <fullName evidence="1">GMC oxidoreductase</fullName>
    </submittedName>
</protein>
<name>A0A1G4AUT0_9PEZI</name>
<keyword evidence="2" id="KW-1185">Reference proteome</keyword>
<dbReference type="STRING" id="1209926.A0A1G4AUT0"/>
<dbReference type="Proteomes" id="UP000176998">
    <property type="component" value="Unassembled WGS sequence"/>
</dbReference>